<dbReference type="Proteomes" id="UP000585474">
    <property type="component" value="Unassembled WGS sequence"/>
</dbReference>
<sequence>MADGRSVMLTEVRHVPNLRKKFDFYWNARCKGMQREEWTREATVAQRYAKQAQGYLKDPEWYKSAGRCFGICTEVWPDTSGATSAGCPWRSSEEGDQVVFEKLYNEGRGDAEASLFCSRFDQWRCSLQLCAQGKRDGATTTRKVTYFAAHPGRGCGAPQWGGAGHLGEKVQALRYGGAYTSVGSGVAL</sequence>
<dbReference type="EMBL" id="BJWL01000011">
    <property type="protein sequence ID" value="GFY96248.1"/>
    <property type="molecule type" value="Genomic_DNA"/>
</dbReference>
<evidence type="ECO:0000313" key="1">
    <source>
        <dbReference type="EMBL" id="GFY96248.1"/>
    </source>
</evidence>
<comment type="caution">
    <text evidence="1">The sequence shown here is derived from an EMBL/GenBank/DDBJ whole genome shotgun (WGS) entry which is preliminary data.</text>
</comment>
<organism evidence="1 2">
    <name type="scientific">Actinidia rufa</name>
    <dbReference type="NCBI Taxonomy" id="165716"/>
    <lineage>
        <taxon>Eukaryota</taxon>
        <taxon>Viridiplantae</taxon>
        <taxon>Streptophyta</taxon>
        <taxon>Embryophyta</taxon>
        <taxon>Tracheophyta</taxon>
        <taxon>Spermatophyta</taxon>
        <taxon>Magnoliopsida</taxon>
        <taxon>eudicotyledons</taxon>
        <taxon>Gunneridae</taxon>
        <taxon>Pentapetalae</taxon>
        <taxon>asterids</taxon>
        <taxon>Ericales</taxon>
        <taxon>Actinidiaceae</taxon>
        <taxon>Actinidia</taxon>
    </lineage>
</organism>
<dbReference type="AlphaFoldDB" id="A0A7J0FC59"/>
<proteinExistence type="predicted"/>
<dbReference type="OrthoDB" id="1736601at2759"/>
<gene>
    <name evidence="1" type="ORF">Acr_11g0005540</name>
</gene>
<evidence type="ECO:0000313" key="2">
    <source>
        <dbReference type="Proteomes" id="UP000585474"/>
    </source>
</evidence>
<accession>A0A7J0FC59</accession>
<protein>
    <submittedName>
        <fullName evidence="1">Uncharacterized protein</fullName>
    </submittedName>
</protein>
<reference evidence="1 2" key="1">
    <citation type="submission" date="2019-07" db="EMBL/GenBank/DDBJ databases">
        <title>De Novo Assembly of kiwifruit Actinidia rufa.</title>
        <authorList>
            <person name="Sugita-Konishi S."/>
            <person name="Sato K."/>
            <person name="Mori E."/>
            <person name="Abe Y."/>
            <person name="Kisaki G."/>
            <person name="Hamano K."/>
            <person name="Suezawa K."/>
            <person name="Otani M."/>
            <person name="Fukuda T."/>
            <person name="Manabe T."/>
            <person name="Gomi K."/>
            <person name="Tabuchi M."/>
            <person name="Akimitsu K."/>
            <person name="Kataoka I."/>
        </authorList>
    </citation>
    <scope>NUCLEOTIDE SEQUENCE [LARGE SCALE GENOMIC DNA]</scope>
    <source>
        <strain evidence="2">cv. Fuchu</strain>
    </source>
</reference>
<name>A0A7J0FC59_9ERIC</name>
<keyword evidence="2" id="KW-1185">Reference proteome</keyword>